<proteinExistence type="inferred from homology"/>
<evidence type="ECO:0000256" key="6">
    <source>
        <dbReference type="RuleBase" id="RU364015"/>
    </source>
</evidence>
<dbReference type="GO" id="GO:0005200">
    <property type="term" value="F:structural constituent of cytoskeleton"/>
    <property type="evidence" value="ECO:0007669"/>
    <property type="project" value="TreeGrafter"/>
</dbReference>
<dbReference type="Gene3D" id="3.30.1460.20">
    <property type="match status" value="1"/>
</dbReference>
<comment type="subcellular location">
    <subcellularLocation>
        <location evidence="1 6">Cytoplasm</location>
        <location evidence="1 6">Cytoskeleton</location>
    </subcellularLocation>
</comment>
<dbReference type="EMBL" id="OU503057">
    <property type="protein sequence ID" value="CAI9786434.1"/>
    <property type="molecule type" value="Genomic_DNA"/>
</dbReference>
<dbReference type="AlphaFoldDB" id="A0AAD2ADR0"/>
<evidence type="ECO:0000256" key="2">
    <source>
        <dbReference type="ARBA" id="ARBA00007192"/>
    </source>
</evidence>
<organism evidence="7 8">
    <name type="scientific">Fraxinus pennsylvanica</name>
    <dbReference type="NCBI Taxonomy" id="56036"/>
    <lineage>
        <taxon>Eukaryota</taxon>
        <taxon>Viridiplantae</taxon>
        <taxon>Streptophyta</taxon>
        <taxon>Embryophyta</taxon>
        <taxon>Tracheophyta</taxon>
        <taxon>Spermatophyta</taxon>
        <taxon>Magnoliopsida</taxon>
        <taxon>eudicotyledons</taxon>
        <taxon>Gunneridae</taxon>
        <taxon>Pentapetalae</taxon>
        <taxon>asterids</taxon>
        <taxon>lamiids</taxon>
        <taxon>Lamiales</taxon>
        <taxon>Oleaceae</taxon>
        <taxon>Oleeae</taxon>
        <taxon>Fraxinus</taxon>
    </lineage>
</organism>
<evidence type="ECO:0000313" key="8">
    <source>
        <dbReference type="Proteomes" id="UP000834106"/>
    </source>
</evidence>
<evidence type="ECO:0000256" key="1">
    <source>
        <dbReference type="ARBA" id="ARBA00004245"/>
    </source>
</evidence>
<dbReference type="InterPro" id="IPR034666">
    <property type="entry name" value="ARPC2/4"/>
</dbReference>
<protein>
    <recommendedName>
        <fullName evidence="6">Arp2/3 complex 34 kDa subunit</fullName>
    </recommendedName>
</protein>
<keyword evidence="8" id="KW-1185">Reference proteome</keyword>
<dbReference type="GO" id="GO:0030041">
    <property type="term" value="P:actin filament polymerization"/>
    <property type="evidence" value="ECO:0007669"/>
    <property type="project" value="InterPro"/>
</dbReference>
<dbReference type="PANTHER" id="PTHR12058:SF1">
    <property type="entry name" value="ACTIN-RELATED PROTEIN 2_3 COMPLEX SUBUNIT 2B"/>
    <property type="match status" value="1"/>
</dbReference>
<dbReference type="GO" id="GO:0051015">
    <property type="term" value="F:actin filament binding"/>
    <property type="evidence" value="ECO:0007669"/>
    <property type="project" value="TreeGrafter"/>
</dbReference>
<dbReference type="PANTHER" id="PTHR12058">
    <property type="entry name" value="ARP2/3 COMPLEX 34 KDA SUBUNIT"/>
    <property type="match status" value="1"/>
</dbReference>
<comment type="subunit">
    <text evidence="6">Component of the Arp2/3 complex.</text>
</comment>
<evidence type="ECO:0000256" key="5">
    <source>
        <dbReference type="ARBA" id="ARBA00023212"/>
    </source>
</evidence>
<keyword evidence="4 6" id="KW-0009">Actin-binding</keyword>
<evidence type="ECO:0000256" key="3">
    <source>
        <dbReference type="ARBA" id="ARBA00022490"/>
    </source>
</evidence>
<comment type="similarity">
    <text evidence="2 6">Belongs to the ARPC2 family.</text>
</comment>
<evidence type="ECO:0000313" key="7">
    <source>
        <dbReference type="EMBL" id="CAI9786434.1"/>
    </source>
</evidence>
<dbReference type="GO" id="GO:0005885">
    <property type="term" value="C:Arp2/3 protein complex"/>
    <property type="evidence" value="ECO:0007669"/>
    <property type="project" value="InterPro"/>
</dbReference>
<dbReference type="Proteomes" id="UP000834106">
    <property type="component" value="Chromosome 22"/>
</dbReference>
<dbReference type="Pfam" id="PF04045">
    <property type="entry name" value="P34-Arc"/>
    <property type="match status" value="1"/>
</dbReference>
<comment type="function">
    <text evidence="6">Functions as actin-binding component of the Arp2/3 complex which is involved in regulation of actin polymerization and together with an activating nucleation-promoting factor (NPF) mediates the formation of branched actin networks.</text>
</comment>
<reference evidence="7" key="1">
    <citation type="submission" date="2023-05" db="EMBL/GenBank/DDBJ databases">
        <authorList>
            <person name="Huff M."/>
        </authorList>
    </citation>
    <scope>NUCLEOTIDE SEQUENCE</scope>
</reference>
<dbReference type="InterPro" id="IPR007188">
    <property type="entry name" value="ARPC2"/>
</dbReference>
<dbReference type="GO" id="GO:0034314">
    <property type="term" value="P:Arp2/3 complex-mediated actin nucleation"/>
    <property type="evidence" value="ECO:0007669"/>
    <property type="project" value="InterPro"/>
</dbReference>
<accession>A0AAD2ADR0</accession>
<name>A0AAD2ADR0_9LAMI</name>
<evidence type="ECO:0000256" key="4">
    <source>
        <dbReference type="ARBA" id="ARBA00023203"/>
    </source>
</evidence>
<dbReference type="SUPFAM" id="SSF69645">
    <property type="entry name" value="Arp2/3 complex subunits"/>
    <property type="match status" value="1"/>
</dbReference>
<sequence>MSIEVVKDFVVVGSTRACAKVPHCIWSPIPPPELRGEPIEDLSTNGGFVSLDITFHHVEGKKLDKTVWNLLNFYTFVKYHVKSTRGFIHRRLRMRLGNLVEILQNAGIEEEEQNKNKVQGFKYSRKFARFSKPKILRRRCNFSKKLLLYYHFISF</sequence>
<keyword evidence="5 6" id="KW-0206">Cytoskeleton</keyword>
<gene>
    <name evidence="7" type="ORF">FPE_LOCUS33864</name>
</gene>
<keyword evidence="3 6" id="KW-0963">Cytoplasm</keyword>